<feature type="transmembrane region" description="Helical" evidence="1">
    <location>
        <begin position="59"/>
        <end position="84"/>
    </location>
</feature>
<protein>
    <recommendedName>
        <fullName evidence="4">DUF443 domain-containing protein</fullName>
    </recommendedName>
</protein>
<dbReference type="RefSeq" id="WP_053030250.1">
    <property type="nucleotide sequence ID" value="NZ_CUEE01000006.1"/>
</dbReference>
<dbReference type="GeneID" id="74186615"/>
<keyword evidence="1" id="KW-1133">Transmembrane helix</keyword>
<accession>A0ABX2LM18</accession>
<sequence>MENELIGENKAFLLWSNITLYGSLFLNFLAFCLLLFFTIMVEGNTDKKNLLDLLKNNSYLLGAFITSLITFIGGGLIPSFYGLMTSLRKVGTSKPITENGINFREDVKDLCMFVSYVIVIFYFMLFILFGLFPKKMETLSTIIFFVIILIGMILIIKELFLIFTKKDFVKKIILLIKKKLRGK</sequence>
<feature type="transmembrane region" description="Helical" evidence="1">
    <location>
        <begin position="12"/>
        <end position="39"/>
    </location>
</feature>
<evidence type="ECO:0000313" key="2">
    <source>
        <dbReference type="EMBL" id="NUI82827.1"/>
    </source>
</evidence>
<dbReference type="Proteomes" id="UP000610527">
    <property type="component" value="Unassembled WGS sequence"/>
</dbReference>
<evidence type="ECO:0000313" key="3">
    <source>
        <dbReference type="Proteomes" id="UP000610527"/>
    </source>
</evidence>
<name>A0ABX2LM18_9STAP</name>
<feature type="transmembrane region" description="Helical" evidence="1">
    <location>
        <begin position="138"/>
        <end position="163"/>
    </location>
</feature>
<gene>
    <name evidence="2" type="ORF">HUN84_08855</name>
</gene>
<reference evidence="2 3" key="1">
    <citation type="submission" date="2020-06" db="EMBL/GenBank/DDBJ databases">
        <title>Staphylococcus borealis sp. nov. -A novel member of the Staphylococcaceae family isolated from skin and blood in humans.</title>
        <authorList>
            <person name="Pain M."/>
            <person name="Wolden R."/>
            <person name="Jaen-Luchoro D."/>
            <person name="Salva-Serra F."/>
            <person name="Iglesias B.P."/>
            <person name="Karlsson R."/>
            <person name="Klingenberg C."/>
            <person name="Cavanagh J.P."/>
        </authorList>
    </citation>
    <scope>NUCLEOTIDE SEQUENCE [LARGE SCALE GENOMIC DNA]</scope>
    <source>
        <strain evidence="2 3">58-22</strain>
    </source>
</reference>
<keyword evidence="3" id="KW-1185">Reference proteome</keyword>
<proteinExistence type="predicted"/>
<feature type="transmembrane region" description="Helical" evidence="1">
    <location>
        <begin position="110"/>
        <end position="132"/>
    </location>
</feature>
<organism evidence="2 3">
    <name type="scientific">Staphylococcus borealis</name>
    <dbReference type="NCBI Taxonomy" id="2742203"/>
    <lineage>
        <taxon>Bacteria</taxon>
        <taxon>Bacillati</taxon>
        <taxon>Bacillota</taxon>
        <taxon>Bacilli</taxon>
        <taxon>Bacillales</taxon>
        <taxon>Staphylococcaceae</taxon>
        <taxon>Staphylococcus</taxon>
    </lineage>
</organism>
<keyword evidence="1" id="KW-0472">Membrane</keyword>
<keyword evidence="1" id="KW-0812">Transmembrane</keyword>
<evidence type="ECO:0008006" key="4">
    <source>
        <dbReference type="Google" id="ProtNLM"/>
    </source>
</evidence>
<dbReference type="EMBL" id="JABVEG010000005">
    <property type="protein sequence ID" value="NUI82827.1"/>
    <property type="molecule type" value="Genomic_DNA"/>
</dbReference>
<comment type="caution">
    <text evidence="2">The sequence shown here is derived from an EMBL/GenBank/DDBJ whole genome shotgun (WGS) entry which is preliminary data.</text>
</comment>
<evidence type="ECO:0000256" key="1">
    <source>
        <dbReference type="SAM" id="Phobius"/>
    </source>
</evidence>